<evidence type="ECO:0000256" key="1">
    <source>
        <dbReference type="SAM" id="MobiDB-lite"/>
    </source>
</evidence>
<evidence type="ECO:0000313" key="2">
    <source>
        <dbReference type="EMBL" id="TCO57164.1"/>
    </source>
</evidence>
<proteinExistence type="predicted"/>
<evidence type="ECO:0000313" key="3">
    <source>
        <dbReference type="Proteomes" id="UP000295680"/>
    </source>
</evidence>
<accession>A0A4R2JDY3</accession>
<name>A0A4R2JDY3_9PSEU</name>
<protein>
    <submittedName>
        <fullName evidence="2">Uncharacterized protein</fullName>
    </submittedName>
</protein>
<reference evidence="2 3" key="1">
    <citation type="submission" date="2019-03" db="EMBL/GenBank/DDBJ databases">
        <title>Genomic Encyclopedia of Type Strains, Phase IV (KMG-IV): sequencing the most valuable type-strain genomes for metagenomic binning, comparative biology and taxonomic classification.</title>
        <authorList>
            <person name="Goeker M."/>
        </authorList>
    </citation>
    <scope>NUCLEOTIDE SEQUENCE [LARGE SCALE GENOMIC DNA]</scope>
    <source>
        <strain evidence="2 3">DSM 45934</strain>
    </source>
</reference>
<feature type="region of interest" description="Disordered" evidence="1">
    <location>
        <begin position="80"/>
        <end position="99"/>
    </location>
</feature>
<comment type="caution">
    <text evidence="2">The sequence shown here is derived from an EMBL/GenBank/DDBJ whole genome shotgun (WGS) entry which is preliminary data.</text>
</comment>
<sequence length="99" mass="11110">MTTTDGTMTIGTPTDGGWRIKTNDAGTHYVDILAMIYNYRIVLTPIAAPLLIDRFWCYAGHDLQTLLRTFLAAHAWDGALDGEPLDWNKNGQTGEWREP</sequence>
<keyword evidence="3" id="KW-1185">Reference proteome</keyword>
<dbReference type="RefSeq" id="WP_132120985.1">
    <property type="nucleotide sequence ID" value="NZ_SLWS01000006.1"/>
</dbReference>
<dbReference type="AlphaFoldDB" id="A0A4R2JDY3"/>
<dbReference type="EMBL" id="SLWS01000006">
    <property type="protein sequence ID" value="TCO57164.1"/>
    <property type="molecule type" value="Genomic_DNA"/>
</dbReference>
<gene>
    <name evidence="2" type="ORF">EV192_106641</name>
</gene>
<organism evidence="2 3">
    <name type="scientific">Actinocrispum wychmicini</name>
    <dbReference type="NCBI Taxonomy" id="1213861"/>
    <lineage>
        <taxon>Bacteria</taxon>
        <taxon>Bacillati</taxon>
        <taxon>Actinomycetota</taxon>
        <taxon>Actinomycetes</taxon>
        <taxon>Pseudonocardiales</taxon>
        <taxon>Pseudonocardiaceae</taxon>
        <taxon>Actinocrispum</taxon>
    </lineage>
</organism>
<dbReference type="Proteomes" id="UP000295680">
    <property type="component" value="Unassembled WGS sequence"/>
</dbReference>